<evidence type="ECO:0000313" key="2">
    <source>
        <dbReference type="Proteomes" id="UP000021369"/>
    </source>
</evidence>
<evidence type="ECO:0000313" key="1">
    <source>
        <dbReference type="EMBL" id="EXM40319.1"/>
    </source>
</evidence>
<protein>
    <submittedName>
        <fullName evidence="1">Uncharacterized protein</fullName>
    </submittedName>
</protein>
<gene>
    <name evidence="1" type="ORF">RASY3_10010</name>
</gene>
<proteinExistence type="predicted"/>
<dbReference type="PATRIC" id="fig|1341156.4.peg.1303"/>
<dbReference type="RefSeq" id="WP_037287491.1">
    <property type="nucleotide sequence ID" value="NZ_JEOB01000002.1"/>
</dbReference>
<dbReference type="AlphaFoldDB" id="A0A011UI05"/>
<reference evidence="1 2" key="1">
    <citation type="submission" date="2013-06" db="EMBL/GenBank/DDBJ databases">
        <title>Rumen cellulosomics: divergent fiber-degrading strategies revealed by comparative genome-wide analysis of six Ruminococcal strains.</title>
        <authorList>
            <person name="Dassa B."/>
            <person name="Borovok I."/>
            <person name="Lamed R."/>
            <person name="Flint H."/>
            <person name="Yeoman C.J."/>
            <person name="White B."/>
            <person name="Bayer E.A."/>
        </authorList>
    </citation>
    <scope>NUCLEOTIDE SEQUENCE [LARGE SCALE GENOMIC DNA]</scope>
    <source>
        <strain evidence="1 2">SY3</strain>
    </source>
</reference>
<keyword evidence="2" id="KW-1185">Reference proteome</keyword>
<dbReference type="Proteomes" id="UP000021369">
    <property type="component" value="Unassembled WGS sequence"/>
</dbReference>
<sequence>MIVIAAIVVVIVCPAAVVAIIAVIVGALSAAMGIADLICIAATGNDIAGLIAGDGSSPLRNILSQIYKGLGWGLDIASVILPIGAIPSAGANAYKTTFKELIRHPFKSLKGLGNNKILKNFGNMLKHPIVSLKGFIVDGAKGIGKGLKGAFYDGFKTGFKDGMKNLGKTGLKGIVSFTGLDKMNDARKVIFGVGGGARSDIAMKCLGFEDFVLKGSSTDKYNTILNDNKDALTAATGGAGVGEAFGQVKVQLDTTPSGAADVKDAFFNSVKSNDELANQLMQTADLNINDFQSPDKLSRALEKNGFSINSSPAAGGGSNLSIVPQWTDKVLATDASGALNVLHPGDALAGGRTVNRDFRGEVIKQYEKYMSTQNTINAYQDLASNIYKKNMEYKFFEFGADQMYDGKGMQNIDKTVVKGFFSPAF</sequence>
<comment type="caution">
    <text evidence="1">The sequence shown here is derived from an EMBL/GenBank/DDBJ whole genome shotgun (WGS) entry which is preliminary data.</text>
</comment>
<name>A0A011UI05_RUMAL</name>
<dbReference type="OrthoDB" id="2872697at2"/>
<accession>A0A011UI05</accession>
<dbReference type="EMBL" id="JEOB01000002">
    <property type="protein sequence ID" value="EXM40319.1"/>
    <property type="molecule type" value="Genomic_DNA"/>
</dbReference>
<organism evidence="1 2">
    <name type="scientific">Ruminococcus albus SY3</name>
    <dbReference type="NCBI Taxonomy" id="1341156"/>
    <lineage>
        <taxon>Bacteria</taxon>
        <taxon>Bacillati</taxon>
        <taxon>Bacillota</taxon>
        <taxon>Clostridia</taxon>
        <taxon>Eubacteriales</taxon>
        <taxon>Oscillospiraceae</taxon>
        <taxon>Ruminococcus</taxon>
    </lineage>
</organism>